<feature type="domain" description="SusD-like N-terminal" evidence="7">
    <location>
        <begin position="82"/>
        <end position="224"/>
    </location>
</feature>
<organism evidence="8 9">
    <name type="scientific">Niastella populi</name>
    <dbReference type="NCBI Taxonomy" id="550983"/>
    <lineage>
        <taxon>Bacteria</taxon>
        <taxon>Pseudomonadati</taxon>
        <taxon>Bacteroidota</taxon>
        <taxon>Chitinophagia</taxon>
        <taxon>Chitinophagales</taxon>
        <taxon>Chitinophagaceae</taxon>
        <taxon>Niastella</taxon>
    </lineage>
</organism>
<evidence type="ECO:0008006" key="10">
    <source>
        <dbReference type="Google" id="ProtNLM"/>
    </source>
</evidence>
<dbReference type="OrthoDB" id="697229at2"/>
<dbReference type="Proteomes" id="UP000192276">
    <property type="component" value="Unassembled WGS sequence"/>
</dbReference>
<keyword evidence="5" id="KW-0998">Cell outer membrane</keyword>
<evidence type="ECO:0000256" key="5">
    <source>
        <dbReference type="ARBA" id="ARBA00023237"/>
    </source>
</evidence>
<proteinExistence type="inferred from homology"/>
<dbReference type="Pfam" id="PF14322">
    <property type="entry name" value="SusD-like_3"/>
    <property type="match status" value="1"/>
</dbReference>
<dbReference type="AlphaFoldDB" id="A0A1V9FKS4"/>
<keyword evidence="4" id="KW-0472">Membrane</keyword>
<dbReference type="PROSITE" id="PS51257">
    <property type="entry name" value="PROKAR_LIPOPROTEIN"/>
    <property type="match status" value="1"/>
</dbReference>
<gene>
    <name evidence="8" type="ORF">A4R26_22210</name>
</gene>
<evidence type="ECO:0000259" key="6">
    <source>
        <dbReference type="Pfam" id="PF07980"/>
    </source>
</evidence>
<dbReference type="RefSeq" id="WP_081164786.1">
    <property type="nucleotide sequence ID" value="NZ_LWBP01000186.1"/>
</dbReference>
<evidence type="ECO:0000256" key="2">
    <source>
        <dbReference type="ARBA" id="ARBA00006275"/>
    </source>
</evidence>
<protein>
    <recommendedName>
        <fullName evidence="10">Carbohydrate-binding protein SusD</fullName>
    </recommendedName>
</protein>
<dbReference type="SUPFAM" id="SSF48452">
    <property type="entry name" value="TPR-like"/>
    <property type="match status" value="1"/>
</dbReference>
<dbReference type="Pfam" id="PF07980">
    <property type="entry name" value="SusD_RagB"/>
    <property type="match status" value="1"/>
</dbReference>
<dbReference type="InterPro" id="IPR033985">
    <property type="entry name" value="SusD-like_N"/>
</dbReference>
<keyword evidence="3" id="KW-0732">Signal</keyword>
<dbReference type="InterPro" id="IPR011990">
    <property type="entry name" value="TPR-like_helical_dom_sf"/>
</dbReference>
<evidence type="ECO:0000259" key="7">
    <source>
        <dbReference type="Pfam" id="PF14322"/>
    </source>
</evidence>
<evidence type="ECO:0000313" key="9">
    <source>
        <dbReference type="Proteomes" id="UP000192276"/>
    </source>
</evidence>
<comment type="caution">
    <text evidence="8">The sequence shown here is derived from an EMBL/GenBank/DDBJ whole genome shotgun (WGS) entry which is preliminary data.</text>
</comment>
<evidence type="ECO:0000256" key="4">
    <source>
        <dbReference type="ARBA" id="ARBA00023136"/>
    </source>
</evidence>
<accession>A0A1V9FKS4</accession>
<evidence type="ECO:0000256" key="1">
    <source>
        <dbReference type="ARBA" id="ARBA00004442"/>
    </source>
</evidence>
<name>A0A1V9FKS4_9BACT</name>
<sequence length="465" mass="52216">MRRIYKYTTIILILAVTASCKKSFLEIKPKGIVIATKTSDYDLLLNNLDLINIGTNAQHILGDEVVMKDPAWSGASFREKQLFRWDYDIYTPEVDATETLIPVKGLYIYNKIIEEVMTSTEGSETVKRSLQAEALTGRAWTYLLLINYYGKPYNPATAATDPGFPLITKADVNAGDYRRASVQAIYDQIVSDLTTAIPNLINTGVQHRIRVSKATAQGLLAKVYIFMGKYAEALPLLNESISNLGQSTLSTTFYNFNTTNPGYPTTVNDIENVYSKNMTNGYITASQTLVYITPETAALYGPTDLRFTRYFANSFTFPNGLKLYRRGSTSVSFWGLRVPELYLFRAEVKARDEDLAGAVSDLEYLRKNRMPAADAVVPAAAQASKMALLQFIMEERIREFAVTGYRWFDMRRLSVDPLFGNTINFKHNVYDATGDIKETFTLTNTDQMAFPIPPKIVGENPNINN</sequence>
<dbReference type="Gene3D" id="1.25.40.390">
    <property type="match status" value="1"/>
</dbReference>
<dbReference type="STRING" id="550983.A4R26_22210"/>
<dbReference type="InterPro" id="IPR012944">
    <property type="entry name" value="SusD_RagB_dom"/>
</dbReference>
<dbReference type="EMBL" id="LWBP01000186">
    <property type="protein sequence ID" value="OQP58897.1"/>
    <property type="molecule type" value="Genomic_DNA"/>
</dbReference>
<evidence type="ECO:0000313" key="8">
    <source>
        <dbReference type="EMBL" id="OQP58897.1"/>
    </source>
</evidence>
<dbReference type="GO" id="GO:0009279">
    <property type="term" value="C:cell outer membrane"/>
    <property type="evidence" value="ECO:0007669"/>
    <property type="project" value="UniProtKB-SubCell"/>
</dbReference>
<evidence type="ECO:0000256" key="3">
    <source>
        <dbReference type="ARBA" id="ARBA00022729"/>
    </source>
</evidence>
<reference evidence="9" key="1">
    <citation type="submission" date="2016-04" db="EMBL/GenBank/DDBJ databases">
        <authorList>
            <person name="Chen L."/>
            <person name="Zhuang W."/>
            <person name="Wang G."/>
        </authorList>
    </citation>
    <scope>NUCLEOTIDE SEQUENCE [LARGE SCALE GENOMIC DNA]</scope>
    <source>
        <strain evidence="9">208</strain>
    </source>
</reference>
<comment type="similarity">
    <text evidence="2">Belongs to the SusD family.</text>
</comment>
<keyword evidence="9" id="KW-1185">Reference proteome</keyword>
<feature type="domain" description="RagB/SusD" evidence="6">
    <location>
        <begin position="269"/>
        <end position="464"/>
    </location>
</feature>
<comment type="subcellular location">
    <subcellularLocation>
        <location evidence="1">Cell outer membrane</location>
    </subcellularLocation>
</comment>